<dbReference type="EMBL" id="JACHBX010000004">
    <property type="protein sequence ID" value="MBB6135637.1"/>
    <property type="molecule type" value="Genomic_DNA"/>
</dbReference>
<name>A0A7W9X348_9BURK</name>
<keyword evidence="2" id="KW-1185">Reference proteome</keyword>
<proteinExistence type="predicted"/>
<accession>A0A7W9X348</accession>
<reference evidence="1 2" key="1">
    <citation type="submission" date="2020-08" db="EMBL/GenBank/DDBJ databases">
        <title>The Agave Microbiome: Exploring the role of microbial communities in plant adaptations to desert environments.</title>
        <authorList>
            <person name="Partida-Martinez L.P."/>
        </authorList>
    </citation>
    <scope>NUCLEOTIDE SEQUENCE [LARGE SCALE GENOMIC DNA]</scope>
    <source>
        <strain evidence="1 2">AT3.2</strain>
    </source>
</reference>
<comment type="caution">
    <text evidence="1">The sequence shown here is derived from an EMBL/GenBank/DDBJ whole genome shotgun (WGS) entry which is preliminary data.</text>
</comment>
<dbReference type="PROSITE" id="PS51257">
    <property type="entry name" value="PROKAR_LIPOPROTEIN"/>
    <property type="match status" value="1"/>
</dbReference>
<gene>
    <name evidence="1" type="ORF">HD842_003804</name>
</gene>
<evidence type="ECO:0000313" key="2">
    <source>
        <dbReference type="Proteomes" id="UP000540787"/>
    </source>
</evidence>
<sequence length="139" mass="14692">MNPHTLKLALCGAALLAGCAGTPPTAVKQTLVLEDYVDGAPRDAACLALDDGARARVTNHGFNLVAKEMVVAPTAGTPADAAPRSVYLVPLGSHPVERMARQLDGSFHSVFVNCQTRLAYIAKRGGVIDSIYWFGPFDL</sequence>
<protein>
    <recommendedName>
        <fullName evidence="3">Lipoprotein</fullName>
    </recommendedName>
</protein>
<dbReference type="RefSeq" id="WP_183556297.1">
    <property type="nucleotide sequence ID" value="NZ_JACHBX010000004.1"/>
</dbReference>
<evidence type="ECO:0008006" key="3">
    <source>
        <dbReference type="Google" id="ProtNLM"/>
    </source>
</evidence>
<organism evidence="1 2">
    <name type="scientific">Massilia aurea</name>
    <dbReference type="NCBI Taxonomy" id="373040"/>
    <lineage>
        <taxon>Bacteria</taxon>
        <taxon>Pseudomonadati</taxon>
        <taxon>Pseudomonadota</taxon>
        <taxon>Betaproteobacteria</taxon>
        <taxon>Burkholderiales</taxon>
        <taxon>Oxalobacteraceae</taxon>
        <taxon>Telluria group</taxon>
        <taxon>Massilia</taxon>
    </lineage>
</organism>
<evidence type="ECO:0000313" key="1">
    <source>
        <dbReference type="EMBL" id="MBB6135637.1"/>
    </source>
</evidence>
<dbReference type="AlphaFoldDB" id="A0A7W9X348"/>
<dbReference type="Proteomes" id="UP000540787">
    <property type="component" value="Unassembled WGS sequence"/>
</dbReference>